<dbReference type="PANTHER" id="PTHR33694">
    <property type="entry name" value="UDP-3-O-ACYL-N-ACETYLGLUCOSAMINE DEACETYLASE 1, MITOCHONDRIAL-RELATED"/>
    <property type="match status" value="1"/>
</dbReference>
<dbReference type="InterPro" id="IPR015870">
    <property type="entry name" value="UDP-acyl_N-AcGlcN_deAcase_N"/>
</dbReference>
<evidence type="ECO:0000256" key="7">
    <source>
        <dbReference type="ARBA" id="ARBA00022723"/>
    </source>
</evidence>
<dbReference type="GO" id="GO:0103117">
    <property type="term" value="F:UDP-3-O-acyl-N-acetylglucosamine deacetylase activity"/>
    <property type="evidence" value="ECO:0007669"/>
    <property type="project" value="UniProtKB-UniRule"/>
</dbReference>
<dbReference type="GO" id="GO:0009245">
    <property type="term" value="P:lipid A biosynthetic process"/>
    <property type="evidence" value="ECO:0007669"/>
    <property type="project" value="UniProtKB-UniRule"/>
</dbReference>
<dbReference type="PANTHER" id="PTHR33694:SF1">
    <property type="entry name" value="UDP-3-O-ACYL-N-ACETYLGLUCOSAMINE DEACETYLASE 1, MITOCHONDRIAL-RELATED"/>
    <property type="match status" value="1"/>
</dbReference>
<evidence type="ECO:0000313" key="14">
    <source>
        <dbReference type="Proteomes" id="UP000028302"/>
    </source>
</evidence>
<dbReference type="GO" id="GO:0016020">
    <property type="term" value="C:membrane"/>
    <property type="evidence" value="ECO:0007669"/>
    <property type="project" value="GOC"/>
</dbReference>
<dbReference type="GO" id="GO:0046872">
    <property type="term" value="F:metal ion binding"/>
    <property type="evidence" value="ECO:0007669"/>
    <property type="project" value="UniProtKB-KW"/>
</dbReference>
<dbReference type="EMBL" id="APNK01000004">
    <property type="protein sequence ID" value="KEZ78498.1"/>
    <property type="molecule type" value="Genomic_DNA"/>
</dbReference>
<evidence type="ECO:0000256" key="5">
    <source>
        <dbReference type="ARBA" id="ARBA00022516"/>
    </source>
</evidence>
<dbReference type="PATRIC" id="fig|1304275.5.peg.959"/>
<dbReference type="Pfam" id="PF03331">
    <property type="entry name" value="LpxC"/>
    <property type="match status" value="1"/>
</dbReference>
<evidence type="ECO:0000256" key="8">
    <source>
        <dbReference type="ARBA" id="ARBA00022801"/>
    </source>
</evidence>
<comment type="cofactor">
    <cofactor evidence="1 12">
        <name>Zn(2+)</name>
        <dbReference type="ChEBI" id="CHEBI:29105"/>
    </cofactor>
</comment>
<keyword evidence="7 12" id="KW-0479">Metal-binding</keyword>
<gene>
    <name evidence="12" type="primary">lpxC</name>
    <name evidence="13" type="ORF">C41B8_04681</name>
</gene>
<feature type="active site" description="Proton donor" evidence="12">
    <location>
        <position position="265"/>
    </location>
</feature>
<evidence type="ECO:0000256" key="11">
    <source>
        <dbReference type="ARBA" id="ARBA00024535"/>
    </source>
</evidence>
<proteinExistence type="inferred from homology"/>
<keyword evidence="6 12" id="KW-0441">Lipid A biosynthesis</keyword>
<feature type="binding site" evidence="12">
    <location>
        <position position="238"/>
    </location>
    <ligand>
        <name>Zn(2+)</name>
        <dbReference type="ChEBI" id="CHEBI:29105"/>
    </ligand>
</feature>
<dbReference type="Gene3D" id="3.30.1700.10">
    <property type="entry name" value="lpxc deacetylase, domain 2"/>
    <property type="match status" value="1"/>
</dbReference>
<sequence>MLQQRTLKNPIRATGVGLHTGQKVYMTMRPAAVDQGIVFRRVDLKPAVDIKADAFAVGDTTLATTLVNDDGVRVKTVEHLLSAMAGLGIDNAIVELSADELPIMDGSAGPFVFLIQSAGIQELNAPKRFIRVRRAVEVTDGDKWARFDPFDGFKVSFAIDFDHPAFAEEMQSASVDFSTTSFVREVSRARTFGFMRDIEYLRSNNLARGGSMDNAVVLDDYRVLNADGLRYDNEFVRHKILDAIGDLYLLGSGLIGSYSGYKSGHALNNKLVRALLAQDRAWEAVSYRDDEALPISYINARPVAAAAAA</sequence>
<dbReference type="STRING" id="1304275.C41B8_04681"/>
<dbReference type="NCBIfam" id="TIGR00325">
    <property type="entry name" value="lpxC"/>
    <property type="match status" value="1"/>
</dbReference>
<comment type="function">
    <text evidence="2 12">Catalyzes the hydrolysis of UDP-3-O-myristoyl-N-acetylglucosamine to form UDP-3-O-myristoylglucosamine and acetate, the committed step in lipid A biosynthesis.</text>
</comment>
<accession>A0A084IP64</accession>
<keyword evidence="10 12" id="KW-0443">Lipid metabolism</keyword>
<organism evidence="13 14">
    <name type="scientific">Salinisphaera hydrothermalis (strain C41B8)</name>
    <dbReference type="NCBI Taxonomy" id="1304275"/>
    <lineage>
        <taxon>Bacteria</taxon>
        <taxon>Pseudomonadati</taxon>
        <taxon>Pseudomonadota</taxon>
        <taxon>Gammaproteobacteria</taxon>
        <taxon>Salinisphaerales</taxon>
        <taxon>Salinisphaeraceae</taxon>
        <taxon>Salinisphaera</taxon>
    </lineage>
</organism>
<comment type="pathway">
    <text evidence="3 12">Glycolipid biosynthesis; lipid IV(A) biosynthesis; lipid IV(A) from (3R)-3-hydroxytetradecanoyl-[acyl-carrier-protein] and UDP-N-acetyl-alpha-D-glucosamine: step 2/6.</text>
</comment>
<keyword evidence="9 12" id="KW-0862">Zinc</keyword>
<dbReference type="UniPathway" id="UPA00359">
    <property type="reaction ID" value="UER00478"/>
</dbReference>
<feature type="binding site" evidence="12">
    <location>
        <position position="242"/>
    </location>
    <ligand>
        <name>Zn(2+)</name>
        <dbReference type="ChEBI" id="CHEBI:29105"/>
    </ligand>
</feature>
<evidence type="ECO:0000256" key="2">
    <source>
        <dbReference type="ARBA" id="ARBA00002923"/>
    </source>
</evidence>
<dbReference type="InterPro" id="IPR020568">
    <property type="entry name" value="Ribosomal_Su5_D2-typ_SF"/>
</dbReference>
<dbReference type="SUPFAM" id="SSF54211">
    <property type="entry name" value="Ribosomal protein S5 domain 2-like"/>
    <property type="match status" value="2"/>
</dbReference>
<keyword evidence="5 12" id="KW-0444">Lipid biosynthesis</keyword>
<dbReference type="HAMAP" id="MF_00388">
    <property type="entry name" value="LpxC"/>
    <property type="match status" value="1"/>
</dbReference>
<dbReference type="eggNOG" id="COG0774">
    <property type="taxonomic scope" value="Bacteria"/>
</dbReference>
<dbReference type="AlphaFoldDB" id="A0A084IP64"/>
<dbReference type="InterPro" id="IPR004463">
    <property type="entry name" value="UDP-acyl_GlcNac_deAcase"/>
</dbReference>
<protein>
    <recommendedName>
        <fullName evidence="4 12">UDP-3-O-acyl-N-acetylglucosamine deacetylase</fullName>
        <shortName evidence="12">UDP-3-O-acyl-GlcNAc deacetylase</shortName>
        <ecNumber evidence="4 12">3.5.1.108</ecNumber>
    </recommendedName>
    <alternativeName>
        <fullName evidence="12">UDP-3-O-[R-3-hydroxymyristoyl]-N-acetylglucosamine deacetylase</fullName>
    </alternativeName>
</protein>
<feature type="binding site" evidence="12">
    <location>
        <position position="79"/>
    </location>
    <ligand>
        <name>Zn(2+)</name>
        <dbReference type="ChEBI" id="CHEBI:29105"/>
    </ligand>
</feature>
<name>A0A084IP64_SALHC</name>
<reference evidence="13 14" key="1">
    <citation type="submission" date="2013-03" db="EMBL/GenBank/DDBJ databases">
        <title>Salinisphaera hydrothermalis C41B8 Genome Sequencing.</title>
        <authorList>
            <person name="Li C."/>
            <person name="Lai Q."/>
            <person name="Shao Z."/>
        </authorList>
    </citation>
    <scope>NUCLEOTIDE SEQUENCE [LARGE SCALE GENOMIC DNA]</scope>
    <source>
        <strain evidence="13 14">C41B8</strain>
    </source>
</reference>
<keyword evidence="8 12" id="KW-0378">Hydrolase</keyword>
<evidence type="ECO:0000256" key="9">
    <source>
        <dbReference type="ARBA" id="ARBA00022833"/>
    </source>
</evidence>
<evidence type="ECO:0000256" key="4">
    <source>
        <dbReference type="ARBA" id="ARBA00012745"/>
    </source>
</evidence>
<dbReference type="OrthoDB" id="9802746at2"/>
<evidence type="ECO:0000256" key="1">
    <source>
        <dbReference type="ARBA" id="ARBA00001947"/>
    </source>
</evidence>
<dbReference type="Proteomes" id="UP000028302">
    <property type="component" value="Unassembled WGS sequence"/>
</dbReference>
<dbReference type="RefSeq" id="WP_037334759.1">
    <property type="nucleotide sequence ID" value="NZ_APNK01000004.1"/>
</dbReference>
<dbReference type="EC" id="3.5.1.108" evidence="4 12"/>
<evidence type="ECO:0000256" key="12">
    <source>
        <dbReference type="HAMAP-Rule" id="MF_00388"/>
    </source>
</evidence>
<comment type="catalytic activity">
    <reaction evidence="11 12">
        <text>a UDP-3-O-[(3R)-3-hydroxyacyl]-N-acetyl-alpha-D-glucosamine + H2O = a UDP-3-O-[(3R)-3-hydroxyacyl]-alpha-D-glucosamine + acetate</text>
        <dbReference type="Rhea" id="RHEA:67816"/>
        <dbReference type="ChEBI" id="CHEBI:15377"/>
        <dbReference type="ChEBI" id="CHEBI:30089"/>
        <dbReference type="ChEBI" id="CHEBI:137740"/>
        <dbReference type="ChEBI" id="CHEBI:173225"/>
        <dbReference type="EC" id="3.5.1.108"/>
    </reaction>
</comment>
<keyword evidence="14" id="KW-1185">Reference proteome</keyword>
<evidence type="ECO:0000256" key="6">
    <source>
        <dbReference type="ARBA" id="ARBA00022556"/>
    </source>
</evidence>
<evidence type="ECO:0000256" key="10">
    <source>
        <dbReference type="ARBA" id="ARBA00023098"/>
    </source>
</evidence>
<comment type="caution">
    <text evidence="13">The sequence shown here is derived from an EMBL/GenBank/DDBJ whole genome shotgun (WGS) entry which is preliminary data.</text>
</comment>
<evidence type="ECO:0000256" key="3">
    <source>
        <dbReference type="ARBA" id="ARBA00005002"/>
    </source>
</evidence>
<dbReference type="Gene3D" id="3.30.230.20">
    <property type="entry name" value="lpxc deacetylase, domain 1"/>
    <property type="match status" value="1"/>
</dbReference>
<dbReference type="InterPro" id="IPR011334">
    <property type="entry name" value="UDP-acyl_GlcNac_deAcase_C"/>
</dbReference>
<evidence type="ECO:0000313" key="13">
    <source>
        <dbReference type="EMBL" id="KEZ78498.1"/>
    </source>
</evidence>
<comment type="similarity">
    <text evidence="12">Belongs to the LpxC family.</text>
</comment>